<dbReference type="EMBL" id="CADEBD010000037">
    <property type="protein sequence ID" value="CAB3220300.1"/>
    <property type="molecule type" value="Genomic_DNA"/>
</dbReference>
<dbReference type="PANTHER" id="PTHR12700">
    <property type="entry name" value="ATP SYNTHASE SUBUNIT D, MITOCHONDRIAL"/>
    <property type="match status" value="1"/>
</dbReference>
<dbReference type="SUPFAM" id="SSF161065">
    <property type="entry name" value="ATP synthase D chain-like"/>
    <property type="match status" value="1"/>
</dbReference>
<evidence type="ECO:0000256" key="10">
    <source>
        <dbReference type="SAM" id="MobiDB-lite"/>
    </source>
</evidence>
<feature type="region of interest" description="Disordered" evidence="10">
    <location>
        <begin position="258"/>
        <end position="320"/>
    </location>
</feature>
<organism evidence="11 12">
    <name type="scientific">Arctia plantaginis</name>
    <name type="common">Wood tiger moth</name>
    <name type="synonym">Phalaena plantaginis</name>
    <dbReference type="NCBI Taxonomy" id="874455"/>
    <lineage>
        <taxon>Eukaryota</taxon>
        <taxon>Metazoa</taxon>
        <taxon>Ecdysozoa</taxon>
        <taxon>Arthropoda</taxon>
        <taxon>Hexapoda</taxon>
        <taxon>Insecta</taxon>
        <taxon>Pterygota</taxon>
        <taxon>Neoptera</taxon>
        <taxon>Endopterygota</taxon>
        <taxon>Lepidoptera</taxon>
        <taxon>Glossata</taxon>
        <taxon>Ditrysia</taxon>
        <taxon>Noctuoidea</taxon>
        <taxon>Erebidae</taxon>
        <taxon>Arctiinae</taxon>
        <taxon>Arctia</taxon>
    </lineage>
</organism>
<dbReference type="AlphaFoldDB" id="A0A8S0YLR7"/>
<feature type="compositionally biased region" description="Polar residues" evidence="10">
    <location>
        <begin position="292"/>
        <end position="320"/>
    </location>
</feature>
<keyword evidence="8" id="KW-0496">Mitochondrion</keyword>
<evidence type="ECO:0000256" key="8">
    <source>
        <dbReference type="ARBA" id="ARBA00023128"/>
    </source>
</evidence>
<dbReference type="Proteomes" id="UP000494256">
    <property type="component" value="Unassembled WGS sequence"/>
</dbReference>
<comment type="similarity">
    <text evidence="2">Belongs to the ATPase d subunit family.</text>
</comment>
<comment type="subcellular location">
    <subcellularLocation>
        <location evidence="1">Mitochondrion inner membrane</location>
    </subcellularLocation>
</comment>
<keyword evidence="4" id="KW-0138">CF(0)</keyword>
<evidence type="ECO:0000256" key="1">
    <source>
        <dbReference type="ARBA" id="ARBA00004273"/>
    </source>
</evidence>
<reference evidence="11 12" key="1">
    <citation type="submission" date="2020-04" db="EMBL/GenBank/DDBJ databases">
        <authorList>
            <person name="Wallbank WR R."/>
            <person name="Pardo Diaz C."/>
            <person name="Kozak K."/>
            <person name="Martin S."/>
            <person name="Jiggins C."/>
            <person name="Moest M."/>
            <person name="Warren A I."/>
            <person name="Byers J.R.P. K."/>
            <person name="Montejo-Kovacevich G."/>
            <person name="Yen C E."/>
        </authorList>
    </citation>
    <scope>NUCLEOTIDE SEQUENCE [LARGE SCALE GENOMIC DNA]</scope>
</reference>
<comment type="caution">
    <text evidence="11">The sequence shown here is derived from an EMBL/GenBank/DDBJ whole genome shotgun (WGS) entry which is preliminary data.</text>
</comment>
<proteinExistence type="inferred from homology"/>
<evidence type="ECO:0000256" key="6">
    <source>
        <dbReference type="ARBA" id="ARBA00022792"/>
    </source>
</evidence>
<keyword evidence="7" id="KW-0406">Ion transport</keyword>
<evidence type="ECO:0000256" key="9">
    <source>
        <dbReference type="ARBA" id="ARBA00023136"/>
    </source>
</evidence>
<dbReference type="OrthoDB" id="193703at2759"/>
<evidence type="ECO:0000256" key="5">
    <source>
        <dbReference type="ARBA" id="ARBA00022781"/>
    </source>
</evidence>
<dbReference type="Pfam" id="PF05873">
    <property type="entry name" value="Mt_ATP-synt_D"/>
    <property type="match status" value="1"/>
</dbReference>
<gene>
    <name evidence="11" type="ORF">APLA_LOCUS252</name>
</gene>
<dbReference type="InterPro" id="IPR036228">
    <property type="entry name" value="ATP_synth_F0_dsu_sf_mt"/>
</dbReference>
<dbReference type="Gene3D" id="6.10.280.70">
    <property type="match status" value="1"/>
</dbReference>
<dbReference type="GO" id="GO:0005743">
    <property type="term" value="C:mitochondrial inner membrane"/>
    <property type="evidence" value="ECO:0007669"/>
    <property type="project" value="UniProtKB-SubCell"/>
</dbReference>
<keyword evidence="5" id="KW-0375">Hydrogen ion transport</keyword>
<evidence type="ECO:0000256" key="3">
    <source>
        <dbReference type="ARBA" id="ARBA00022448"/>
    </source>
</evidence>
<accession>A0A8S0YLR7</accession>
<keyword evidence="6" id="KW-0999">Mitochondrion inner membrane</keyword>
<evidence type="ECO:0000313" key="11">
    <source>
        <dbReference type="EMBL" id="CAB3220300.1"/>
    </source>
</evidence>
<dbReference type="InterPro" id="IPR008689">
    <property type="entry name" value="ATP_synth_F0_dsu_mt"/>
</dbReference>
<evidence type="ECO:0000313" key="12">
    <source>
        <dbReference type="Proteomes" id="UP000494256"/>
    </source>
</evidence>
<evidence type="ECO:0000256" key="7">
    <source>
        <dbReference type="ARBA" id="ARBA00023065"/>
    </source>
</evidence>
<name>A0A8S0YLR7_ARCPL</name>
<dbReference type="GO" id="GO:0015078">
    <property type="term" value="F:proton transmembrane transporter activity"/>
    <property type="evidence" value="ECO:0007669"/>
    <property type="project" value="InterPro"/>
</dbReference>
<dbReference type="GO" id="GO:0015986">
    <property type="term" value="P:proton motive force-driven ATP synthesis"/>
    <property type="evidence" value="ECO:0007669"/>
    <property type="project" value="InterPro"/>
</dbReference>
<dbReference type="GO" id="GO:0045259">
    <property type="term" value="C:proton-transporting ATP synthase complex"/>
    <property type="evidence" value="ECO:0007669"/>
    <property type="project" value="UniProtKB-KW"/>
</dbReference>
<evidence type="ECO:0008006" key="13">
    <source>
        <dbReference type="Google" id="ProtNLM"/>
    </source>
</evidence>
<keyword evidence="3" id="KW-0813">Transport</keyword>
<evidence type="ECO:0000256" key="4">
    <source>
        <dbReference type="ARBA" id="ARBA00022547"/>
    </source>
</evidence>
<keyword evidence="9" id="KW-0472">Membrane</keyword>
<sequence length="320" mass="36967">MAKRIAQSSVNWAALAERVPADQKVHLAAFKIRSDSYLRRVLANPPEPPKINWTVYKNVVPVAGMVDKFQKQYEALTIPYPADTQTAQVEAQWTEVKKAIEAFVSESNKNITSYEKQINEIKALLPYNQMTMEDYRDAHPETALDPINKPTFWPHTPDEQLDYVDPDKPAHSGSPSYKKSETAMQIVCGKRAECIEVRRDRILKEIENPNLRLTLQNIPPSQEYLFSREALQPVIASLGGSQMWLNTPSYVREKKSYNIAQSQYRKPHKTHSRDYKTHTKNYKLQNKDYKSQNKQNFKYKSSQPFRKGYSNTNQANKKPS</sequence>
<protein>
    <recommendedName>
        <fullName evidence="13">ATP synthase subunit d, mitochondrial</fullName>
    </recommendedName>
</protein>
<evidence type="ECO:0000256" key="2">
    <source>
        <dbReference type="ARBA" id="ARBA00006842"/>
    </source>
</evidence>